<evidence type="ECO:0000256" key="2">
    <source>
        <dbReference type="ARBA" id="ARBA00008335"/>
    </source>
</evidence>
<dbReference type="PANTHER" id="PTHR43791">
    <property type="entry name" value="PERMEASE-RELATED"/>
    <property type="match status" value="1"/>
</dbReference>
<gene>
    <name evidence="9" type="ORF">FE257_012325</name>
</gene>
<dbReference type="PROSITE" id="PS50850">
    <property type="entry name" value="MFS"/>
    <property type="match status" value="1"/>
</dbReference>
<evidence type="ECO:0000313" key="10">
    <source>
        <dbReference type="Proteomes" id="UP001194746"/>
    </source>
</evidence>
<dbReference type="Pfam" id="PF07690">
    <property type="entry name" value="MFS_1"/>
    <property type="match status" value="1"/>
</dbReference>
<feature type="transmembrane region" description="Helical" evidence="7">
    <location>
        <begin position="325"/>
        <end position="342"/>
    </location>
</feature>
<feature type="transmembrane region" description="Helical" evidence="7">
    <location>
        <begin position="92"/>
        <end position="114"/>
    </location>
</feature>
<evidence type="ECO:0000256" key="1">
    <source>
        <dbReference type="ARBA" id="ARBA00004141"/>
    </source>
</evidence>
<feature type="transmembrane region" description="Helical" evidence="7">
    <location>
        <begin position="121"/>
        <end position="141"/>
    </location>
</feature>
<protein>
    <recommendedName>
        <fullName evidence="8">Major facilitator superfamily (MFS) profile domain-containing protein</fullName>
    </recommendedName>
</protein>
<dbReference type="SUPFAM" id="SSF103473">
    <property type="entry name" value="MFS general substrate transporter"/>
    <property type="match status" value="1"/>
</dbReference>
<organism evidence="9 10">
    <name type="scientific">Aspergillus nanangensis</name>
    <dbReference type="NCBI Taxonomy" id="2582783"/>
    <lineage>
        <taxon>Eukaryota</taxon>
        <taxon>Fungi</taxon>
        <taxon>Dikarya</taxon>
        <taxon>Ascomycota</taxon>
        <taxon>Pezizomycotina</taxon>
        <taxon>Eurotiomycetes</taxon>
        <taxon>Eurotiomycetidae</taxon>
        <taxon>Eurotiales</taxon>
        <taxon>Aspergillaceae</taxon>
        <taxon>Aspergillus</taxon>
        <taxon>Aspergillus subgen. Circumdati</taxon>
    </lineage>
</organism>
<keyword evidence="3" id="KW-0813">Transport</keyword>
<feature type="transmembrane region" description="Helical" evidence="7">
    <location>
        <begin position="286"/>
        <end position="305"/>
    </location>
</feature>
<keyword evidence="4 7" id="KW-0812">Transmembrane</keyword>
<dbReference type="GO" id="GO:0016020">
    <property type="term" value="C:membrane"/>
    <property type="evidence" value="ECO:0007669"/>
    <property type="project" value="UniProtKB-SubCell"/>
</dbReference>
<evidence type="ECO:0000313" key="9">
    <source>
        <dbReference type="EMBL" id="KAF9885853.1"/>
    </source>
</evidence>
<dbReference type="PANTHER" id="PTHR43791:SF49">
    <property type="entry name" value="TRANSPORTER, PUTATIVE (AFU_ORTHOLOGUE AFUA_4G04250)-RELATED"/>
    <property type="match status" value="1"/>
</dbReference>
<feature type="transmembrane region" description="Helical" evidence="7">
    <location>
        <begin position="381"/>
        <end position="401"/>
    </location>
</feature>
<dbReference type="GO" id="GO:0022857">
    <property type="term" value="F:transmembrane transporter activity"/>
    <property type="evidence" value="ECO:0007669"/>
    <property type="project" value="InterPro"/>
</dbReference>
<name>A0AAD4GRY6_ASPNN</name>
<dbReference type="EMBL" id="VCAU01000088">
    <property type="protein sequence ID" value="KAF9885853.1"/>
    <property type="molecule type" value="Genomic_DNA"/>
</dbReference>
<comment type="caution">
    <text evidence="9">The sequence shown here is derived from an EMBL/GenBank/DDBJ whole genome shotgun (WGS) entry which is preliminary data.</text>
</comment>
<keyword evidence="6 7" id="KW-0472">Membrane</keyword>
<sequence length="480" mass="52964">MDDKSSAGDATHLDRVPIGDLNLSDGENVDRESLSHQHKRLLRQVDRRLLPLCAFLYLLNYLDRSNIGNAKLLNFETGDSMEQKVGMSATDFSLTLSLFAVAYCVFEIPSNWFLKRYARPSYWLGALLLCWGSLTLGFSGVKNLPTVIVLRFLIGVFEAGFFPGMVYLITFWYRKEERSVRIAFITATATLAGAFGGCIAYGAGFLNRKGGLEGFRWLFIIEGAVTVLITPVVFFYLPDYPWTARWLTPSVRRFAVERLEEQDGGFSRDSATRNEILATLCSPRMVAHYSAYFTNSIVMSSLTYFSPTIVQGLGYTSVQAQLMTVPPWAVGYVVSMGLAWSADHFNARGLHVFASGILAGVGFLVSSLLAADSYRERYGCLILISCGAFPSAAPLTAWVTCNVPSRRTIGLATAMNNSTVGIASIVALWIWRPSEVTQGYPTGNIVCAVSGFSTSILALGLYLFYRRQNRKSTDGQVFAL</sequence>
<keyword evidence="5 7" id="KW-1133">Transmembrane helix</keyword>
<dbReference type="FunFam" id="1.20.1250.20:FF:000057">
    <property type="entry name" value="MFS general substrate transporter"/>
    <property type="match status" value="1"/>
</dbReference>
<reference evidence="9" key="1">
    <citation type="journal article" date="2019" name="Beilstein J. Org. Chem.">
        <title>Nanangenines: drimane sesquiterpenoids as the dominant metabolite cohort of a novel Australian fungus, Aspergillus nanangensis.</title>
        <authorList>
            <person name="Lacey H.J."/>
            <person name="Gilchrist C.L.M."/>
            <person name="Crombie A."/>
            <person name="Kalaitzis J.A."/>
            <person name="Vuong D."/>
            <person name="Rutledge P.J."/>
            <person name="Turner P."/>
            <person name="Pitt J.I."/>
            <person name="Lacey E."/>
            <person name="Chooi Y.H."/>
            <person name="Piggott A.M."/>
        </authorList>
    </citation>
    <scope>NUCLEOTIDE SEQUENCE</scope>
    <source>
        <strain evidence="9">MST-FP2251</strain>
    </source>
</reference>
<dbReference type="InterPro" id="IPR036259">
    <property type="entry name" value="MFS_trans_sf"/>
</dbReference>
<evidence type="ECO:0000256" key="3">
    <source>
        <dbReference type="ARBA" id="ARBA00022448"/>
    </source>
</evidence>
<dbReference type="AlphaFoldDB" id="A0AAD4GRY6"/>
<evidence type="ECO:0000256" key="4">
    <source>
        <dbReference type="ARBA" id="ARBA00022692"/>
    </source>
</evidence>
<feature type="transmembrane region" description="Helical" evidence="7">
    <location>
        <begin position="215"/>
        <end position="237"/>
    </location>
</feature>
<evidence type="ECO:0000256" key="5">
    <source>
        <dbReference type="ARBA" id="ARBA00022989"/>
    </source>
</evidence>
<dbReference type="FunFam" id="1.20.1250.20:FF:000013">
    <property type="entry name" value="MFS general substrate transporter"/>
    <property type="match status" value="1"/>
</dbReference>
<evidence type="ECO:0000256" key="7">
    <source>
        <dbReference type="SAM" id="Phobius"/>
    </source>
</evidence>
<evidence type="ECO:0000256" key="6">
    <source>
        <dbReference type="ARBA" id="ARBA00023136"/>
    </source>
</evidence>
<comment type="subcellular location">
    <subcellularLocation>
        <location evidence="1">Membrane</location>
        <topology evidence="1">Multi-pass membrane protein</topology>
    </subcellularLocation>
</comment>
<dbReference type="Gene3D" id="1.20.1250.20">
    <property type="entry name" value="MFS general substrate transporter like domains"/>
    <property type="match status" value="2"/>
</dbReference>
<reference evidence="9" key="2">
    <citation type="submission" date="2020-02" db="EMBL/GenBank/DDBJ databases">
        <authorList>
            <person name="Gilchrist C.L.M."/>
            <person name="Chooi Y.-H."/>
        </authorList>
    </citation>
    <scope>NUCLEOTIDE SEQUENCE</scope>
    <source>
        <strain evidence="9">MST-FP2251</strain>
    </source>
</reference>
<feature type="transmembrane region" description="Helical" evidence="7">
    <location>
        <begin position="182"/>
        <end position="203"/>
    </location>
</feature>
<keyword evidence="10" id="KW-1185">Reference proteome</keyword>
<feature type="transmembrane region" description="Helical" evidence="7">
    <location>
        <begin position="443"/>
        <end position="465"/>
    </location>
</feature>
<feature type="transmembrane region" description="Helical" evidence="7">
    <location>
        <begin position="408"/>
        <end position="431"/>
    </location>
</feature>
<dbReference type="Proteomes" id="UP001194746">
    <property type="component" value="Unassembled WGS sequence"/>
</dbReference>
<dbReference type="InterPro" id="IPR020846">
    <property type="entry name" value="MFS_dom"/>
</dbReference>
<feature type="domain" description="Major facilitator superfamily (MFS) profile" evidence="8">
    <location>
        <begin position="49"/>
        <end position="480"/>
    </location>
</feature>
<accession>A0AAD4GRY6</accession>
<dbReference type="InterPro" id="IPR011701">
    <property type="entry name" value="MFS"/>
</dbReference>
<evidence type="ECO:0000259" key="8">
    <source>
        <dbReference type="PROSITE" id="PS50850"/>
    </source>
</evidence>
<comment type="similarity">
    <text evidence="2">Belongs to the major facilitator superfamily.</text>
</comment>
<proteinExistence type="inferred from homology"/>
<feature type="transmembrane region" description="Helical" evidence="7">
    <location>
        <begin position="349"/>
        <end position="369"/>
    </location>
</feature>
<feature type="transmembrane region" description="Helical" evidence="7">
    <location>
        <begin position="147"/>
        <end position="170"/>
    </location>
</feature>